<dbReference type="SMR" id="G4ZYD8"/>
<dbReference type="KEGG" id="psoj:PHYSODRAFT_515724"/>
<dbReference type="RefSeq" id="XP_009532323.1">
    <property type="nucleotide sequence ID" value="XM_009534028.1"/>
</dbReference>
<accession>G4ZYD8</accession>
<evidence type="ECO:0000313" key="2">
    <source>
        <dbReference type="Proteomes" id="UP000002640"/>
    </source>
</evidence>
<protein>
    <recommendedName>
        <fullName evidence="3">START domain-containing protein</fullName>
    </recommendedName>
</protein>
<proteinExistence type="predicted"/>
<keyword evidence="2" id="KW-1185">Reference proteome</keyword>
<dbReference type="EMBL" id="JH159157">
    <property type="protein sequence ID" value="EGZ11990.1"/>
    <property type="molecule type" value="Genomic_DNA"/>
</dbReference>
<evidence type="ECO:0000313" key="1">
    <source>
        <dbReference type="EMBL" id="EGZ11990.1"/>
    </source>
</evidence>
<sequence>MRYYQARNETLKQRETLAERQKINRTMREALQAQRLSFASTASLITQFYRDSVTQPFDLPARLGRDPMEREAVLLRMRTDRLQVAHNFMVQRRNYQTTSEFCDRKRFEASHGDLVSLRFEVIPLPGARSVKTIIDALEDFVYNLEISLSDAIGDITIRENDDPDPDSPVAQHRIVATIANLVQTDTNNIAFAEYRPAGPPGSGENELGVMICDAIDEDELFPYRPLQRVRQDMTVITYVTHEHGENGEPTIVMTRWWCLRLRKSHIYVPPLAVDRIMAGVEKVSAAMLQTARRASGLAT</sequence>
<evidence type="ECO:0008006" key="3">
    <source>
        <dbReference type="Google" id="ProtNLM"/>
    </source>
</evidence>
<organism evidence="1 2">
    <name type="scientific">Phytophthora sojae (strain P6497)</name>
    <name type="common">Soybean stem and root rot agent</name>
    <name type="synonym">Phytophthora megasperma f. sp. glycines</name>
    <dbReference type="NCBI Taxonomy" id="1094619"/>
    <lineage>
        <taxon>Eukaryota</taxon>
        <taxon>Sar</taxon>
        <taxon>Stramenopiles</taxon>
        <taxon>Oomycota</taxon>
        <taxon>Peronosporomycetes</taxon>
        <taxon>Peronosporales</taxon>
        <taxon>Peronosporaceae</taxon>
        <taxon>Phytophthora</taxon>
    </lineage>
</organism>
<dbReference type="OMA" id="RQDMTVI"/>
<dbReference type="AlphaFoldDB" id="G4ZYD8"/>
<dbReference type="GeneID" id="20659715"/>
<dbReference type="Proteomes" id="UP000002640">
    <property type="component" value="Unassembled WGS sequence"/>
</dbReference>
<gene>
    <name evidence="1" type="ORF">PHYSODRAFT_515724</name>
</gene>
<reference evidence="1 2" key="1">
    <citation type="journal article" date="2006" name="Science">
        <title>Phytophthora genome sequences uncover evolutionary origins and mechanisms of pathogenesis.</title>
        <authorList>
            <person name="Tyler B.M."/>
            <person name="Tripathy S."/>
            <person name="Zhang X."/>
            <person name="Dehal P."/>
            <person name="Jiang R.H."/>
            <person name="Aerts A."/>
            <person name="Arredondo F.D."/>
            <person name="Baxter L."/>
            <person name="Bensasson D."/>
            <person name="Beynon J.L."/>
            <person name="Chapman J."/>
            <person name="Damasceno C.M."/>
            <person name="Dorrance A.E."/>
            <person name="Dou D."/>
            <person name="Dickerman A.W."/>
            <person name="Dubchak I.L."/>
            <person name="Garbelotto M."/>
            <person name="Gijzen M."/>
            <person name="Gordon S.G."/>
            <person name="Govers F."/>
            <person name="Grunwald N.J."/>
            <person name="Huang W."/>
            <person name="Ivors K.L."/>
            <person name="Jones R.W."/>
            <person name="Kamoun S."/>
            <person name="Krampis K."/>
            <person name="Lamour K.H."/>
            <person name="Lee M.K."/>
            <person name="McDonald W.H."/>
            <person name="Medina M."/>
            <person name="Meijer H.J."/>
            <person name="Nordberg E.K."/>
            <person name="Maclean D.J."/>
            <person name="Ospina-Giraldo M.D."/>
            <person name="Morris P.F."/>
            <person name="Phuntumart V."/>
            <person name="Putnam N.H."/>
            <person name="Rash S."/>
            <person name="Rose J.K."/>
            <person name="Sakihama Y."/>
            <person name="Salamov A.A."/>
            <person name="Savidor A."/>
            <person name="Scheuring C.F."/>
            <person name="Smith B.M."/>
            <person name="Sobral B.W."/>
            <person name="Terry A."/>
            <person name="Torto-Alalibo T.A."/>
            <person name="Win J."/>
            <person name="Xu Z."/>
            <person name="Zhang H."/>
            <person name="Grigoriev I.V."/>
            <person name="Rokhsar D.S."/>
            <person name="Boore J.L."/>
        </authorList>
    </citation>
    <scope>NUCLEOTIDE SEQUENCE [LARGE SCALE GENOMIC DNA]</scope>
    <source>
        <strain evidence="1 2">P6497</strain>
    </source>
</reference>
<name>G4ZYD8_PHYSP</name>
<dbReference type="InParanoid" id="G4ZYD8"/>